<proteinExistence type="predicted"/>
<feature type="compositionally biased region" description="Polar residues" evidence="1">
    <location>
        <begin position="1206"/>
        <end position="1239"/>
    </location>
</feature>
<feature type="compositionally biased region" description="Basic residues" evidence="1">
    <location>
        <begin position="1"/>
        <end position="14"/>
    </location>
</feature>
<feature type="region of interest" description="Disordered" evidence="1">
    <location>
        <begin position="875"/>
        <end position="1329"/>
    </location>
</feature>
<feature type="compositionally biased region" description="Low complexity" evidence="1">
    <location>
        <begin position="1164"/>
        <end position="1205"/>
    </location>
</feature>
<sequence>MAPRTPLRRSHRSDRRAQTPTHAKPLVRSTSLIGSIKNFISSPFTWFTAQQQDIQQDDFEDNTGKRRRKQDAISEDRTDEQGKSRAKRKRVESPEPSPSHPPQDRHNAPVNYLDVPDVMLGAPPARNRPAPTYGRSSSAALPHSSQVQSNGFGPSRPAHHSFSPAGGITRTMSLDPPRFAAYQPSSLSRDASMDSAYPSGPSREVTMSPSRRFNMRSRTSLTPQPSGQTFGPAVPHRERNPTEPPPLSSLMSNPVFVKPPPTQYQPRPLSQDPTITLGSLADARSRSPLSQHTTLRIGRAGNLPDNTDTGYGRPTNAAEKALHDLDVYKTPLLPTRLRGSATVPDMFKSKKLPIPILMTRNQEDEPRLGMSGKKSRRGVRDDGAGNKPYAGQGGMRKLLARRRMEEDEDKQEEHENAMESDDNDERIFPAQITESRKKGGAKQSKAPEPPALSRLTVPDFSSLPVNKGQSSLRVGRTRISRSHATPLLRSKNKFSAVFDDDDADDQMFTSEDNTFENSGAKAPFFQPPVGFSFAKDAPLKLDTSGAKEPPIVTLPFSLSTPSRLTEPQVSNRVQEQKGGPPADRPTIGASSLVPAIDLQSEALASAPAAPEIVPKIALIPPTPGPPAPLGKLSLTNESSSTNSDVAQPSIPNFFANSSIFSKPSVTSGPLVATTPLFSKSPESENPKDSSMSPVAPITAKLQPALSGTIEAPPTAIAWSLPAAATADLPAPALISVAKTGSPSTNADTATSSSITSSQDAASALGATSSSEKPVVQPTPSAPMHIGFDAPAKPTEAGSSTAPSTFSFGNFSANVSETPKPSSPFTFDAPAKAAETNGATSSLPFSFAAPTTTSSTGPVASLPFSLTTTTKIAEATNAPKPFVFGPQPGSKPSEAKAPEPSEASKPSLFGNVSSTPSFAGFGGSTNSSTGSNAEPAKPSFTFGPPAVTPTSITPVLEAPKPVFGTGSSTAFSFGSSATSSTPKESPAPIKSTFSFGAPASTSSALTADKPSFTFGAPTQHVSSTPSPILFAAPSSSNGADVSSHPFSFGVAAQPARPATPPHNDQEVNMDESPTRANGMDTNNGHKEPLKLTTGFTFGAPSAGSVSSPFGQGGQNSTASFSFGAPPSSTNPFGAKPEPKPEIKPTLGFSGFSQSGAPGFPFGQKTSEAPPASASPFGSSTTFGQQPATPTGTAAFTFGTPATNTFGQTVNTSSTPASPSTFGSTPAFSFGATPTSATAPSNPFAFGSQPASPASTGGGLPSASGASNPAFAFGQSSPATGQAPASPFGAPEASAAGGALFVMGSTSAPSQGSGPGGRPVKKLPTRRGGKR</sequence>
<dbReference type="InParanoid" id="J4GS03"/>
<protein>
    <submittedName>
        <fullName evidence="2">Uncharacterized protein</fullName>
    </submittedName>
</protein>
<feature type="compositionally biased region" description="Polar residues" evidence="1">
    <location>
        <begin position="990"/>
        <end position="1004"/>
    </location>
</feature>
<organism evidence="2 3">
    <name type="scientific">Fibroporia radiculosa</name>
    <dbReference type="NCBI Taxonomy" id="599839"/>
    <lineage>
        <taxon>Eukaryota</taxon>
        <taxon>Fungi</taxon>
        <taxon>Dikarya</taxon>
        <taxon>Basidiomycota</taxon>
        <taxon>Agaricomycotina</taxon>
        <taxon>Agaricomycetes</taxon>
        <taxon>Polyporales</taxon>
        <taxon>Fibroporiaceae</taxon>
        <taxon>Fibroporia</taxon>
    </lineage>
</organism>
<evidence type="ECO:0000256" key="1">
    <source>
        <dbReference type="SAM" id="MobiDB-lite"/>
    </source>
</evidence>
<feature type="compositionally biased region" description="Polar residues" evidence="1">
    <location>
        <begin position="1102"/>
        <end position="1130"/>
    </location>
</feature>
<feature type="compositionally biased region" description="Basic and acidic residues" evidence="1">
    <location>
        <begin position="70"/>
        <end position="83"/>
    </location>
</feature>
<feature type="compositionally biased region" description="Polar residues" evidence="1">
    <location>
        <begin position="205"/>
        <end position="229"/>
    </location>
</feature>
<keyword evidence="3" id="KW-1185">Reference proteome</keyword>
<dbReference type="Proteomes" id="UP000006352">
    <property type="component" value="Unassembled WGS sequence"/>
</dbReference>
<dbReference type="OrthoDB" id="3230904at2759"/>
<feature type="region of interest" description="Disordered" evidence="1">
    <location>
        <begin position="53"/>
        <end position="315"/>
    </location>
</feature>
<evidence type="ECO:0000313" key="2">
    <source>
        <dbReference type="EMBL" id="CCM03850.1"/>
    </source>
</evidence>
<gene>
    <name evidence="2" type="ORF">FIBRA_05999</name>
</gene>
<feature type="compositionally biased region" description="Basic residues" evidence="1">
    <location>
        <begin position="1317"/>
        <end position="1329"/>
    </location>
</feature>
<feature type="compositionally biased region" description="Polar residues" evidence="1">
    <location>
        <begin position="463"/>
        <end position="472"/>
    </location>
</feature>
<dbReference type="HOGENOM" id="CLU_007953_0_0_1"/>
<dbReference type="STRING" id="599839.J4GS03"/>
<dbReference type="PANTHER" id="PTHR48125:SF10">
    <property type="entry name" value="OS12G0136300 PROTEIN"/>
    <property type="match status" value="1"/>
</dbReference>
<feature type="compositionally biased region" description="Polar residues" evidence="1">
    <location>
        <begin position="556"/>
        <end position="573"/>
    </location>
</feature>
<feature type="compositionally biased region" description="Low complexity" evidence="1">
    <location>
        <begin position="923"/>
        <end position="932"/>
    </location>
</feature>
<dbReference type="EMBL" id="HE797130">
    <property type="protein sequence ID" value="CCM03850.1"/>
    <property type="molecule type" value="Genomic_DNA"/>
</dbReference>
<feature type="compositionally biased region" description="Low complexity" evidence="1">
    <location>
        <begin position="741"/>
        <end position="763"/>
    </location>
</feature>
<dbReference type="GeneID" id="24098761"/>
<name>J4GS03_9APHY</name>
<accession>J4GS03</accession>
<evidence type="ECO:0000313" key="3">
    <source>
        <dbReference type="Proteomes" id="UP000006352"/>
    </source>
</evidence>
<feature type="compositionally biased region" description="Low complexity" evidence="1">
    <location>
        <begin position="962"/>
        <end position="980"/>
    </location>
</feature>
<feature type="region of interest" description="Disordered" evidence="1">
    <location>
        <begin position="552"/>
        <end position="588"/>
    </location>
</feature>
<reference evidence="2 3" key="1">
    <citation type="journal article" date="2012" name="Appl. Environ. Microbiol.">
        <title>Short-read sequencing for genomic analysis of the brown rot fungus Fibroporia radiculosa.</title>
        <authorList>
            <person name="Tang J.D."/>
            <person name="Perkins A.D."/>
            <person name="Sonstegard T.S."/>
            <person name="Schroeder S.G."/>
            <person name="Burgess S.C."/>
            <person name="Diehl S.V."/>
        </authorList>
    </citation>
    <scope>NUCLEOTIDE SEQUENCE [LARGE SCALE GENOMIC DNA]</scope>
    <source>
        <strain evidence="2 3">TFFH 294</strain>
    </source>
</reference>
<feature type="region of interest" description="Disordered" evidence="1">
    <location>
        <begin position="1"/>
        <end position="28"/>
    </location>
</feature>
<dbReference type="RefSeq" id="XP_012183133.1">
    <property type="nucleotide sequence ID" value="XM_012327743.1"/>
</dbReference>
<feature type="region of interest" description="Disordered" evidence="1">
    <location>
        <begin position="360"/>
        <end position="474"/>
    </location>
</feature>
<dbReference type="PANTHER" id="PTHR48125">
    <property type="entry name" value="LP07818P1"/>
    <property type="match status" value="1"/>
</dbReference>
<feature type="region of interest" description="Disordered" evidence="1">
    <location>
        <begin position="737"/>
        <end position="862"/>
    </location>
</feature>
<feature type="compositionally biased region" description="Polar residues" evidence="1">
    <location>
        <begin position="796"/>
        <end position="824"/>
    </location>
</feature>
<feature type="compositionally biased region" description="Polar residues" evidence="1">
    <location>
        <begin position="134"/>
        <end position="152"/>
    </location>
</feature>
<feature type="compositionally biased region" description="Low complexity" evidence="1">
    <location>
        <begin position="843"/>
        <end position="855"/>
    </location>
</feature>